<dbReference type="GO" id="GO:0046872">
    <property type="term" value="F:metal ion binding"/>
    <property type="evidence" value="ECO:0007669"/>
    <property type="project" value="UniProtKB-KW"/>
</dbReference>
<gene>
    <name evidence="14" type="primary">gb22124</name>
    <name evidence="14" type="ORF">PR202_gb22124</name>
</gene>
<dbReference type="PANTHER" id="PTHR31235">
    <property type="entry name" value="PEROXIDASE 25-RELATED"/>
    <property type="match status" value="1"/>
</dbReference>
<evidence type="ECO:0000256" key="7">
    <source>
        <dbReference type="ARBA" id="ARBA00022837"/>
    </source>
</evidence>
<feature type="domain" description="Plant heme peroxidase family profile" evidence="13">
    <location>
        <begin position="1"/>
        <end position="72"/>
    </location>
</feature>
<keyword evidence="7 11" id="KW-0106">Calcium</keyword>
<name>A0AAV5FEY2_ELECO</name>
<evidence type="ECO:0000256" key="10">
    <source>
        <dbReference type="ARBA" id="ARBA00023324"/>
    </source>
</evidence>
<dbReference type="InterPro" id="IPR010255">
    <property type="entry name" value="Haem_peroxidase_sf"/>
</dbReference>
<evidence type="ECO:0000256" key="2">
    <source>
        <dbReference type="ARBA" id="ARBA00001970"/>
    </source>
</evidence>
<reference evidence="14" key="1">
    <citation type="journal article" date="2018" name="DNA Res.">
        <title>Multiple hybrid de novo genome assembly of finger millet, an orphan allotetraploid crop.</title>
        <authorList>
            <person name="Hatakeyama M."/>
            <person name="Aluri S."/>
            <person name="Balachadran M.T."/>
            <person name="Sivarajan S.R."/>
            <person name="Patrignani A."/>
            <person name="Gruter S."/>
            <person name="Poveda L."/>
            <person name="Shimizu-Inatsugi R."/>
            <person name="Baeten J."/>
            <person name="Francoijs K.J."/>
            <person name="Nataraja K.N."/>
            <person name="Reddy Y.A.N."/>
            <person name="Phadnis S."/>
            <person name="Ravikumar R.L."/>
            <person name="Schlapbach R."/>
            <person name="Sreeman S.M."/>
            <person name="Shimizu K.K."/>
        </authorList>
    </citation>
    <scope>NUCLEOTIDE SEQUENCE</scope>
</reference>
<evidence type="ECO:0000259" key="13">
    <source>
        <dbReference type="PROSITE" id="PS50873"/>
    </source>
</evidence>
<reference evidence="14" key="2">
    <citation type="submission" date="2021-12" db="EMBL/GenBank/DDBJ databases">
        <title>Resequencing data analysis of finger millet.</title>
        <authorList>
            <person name="Hatakeyama M."/>
            <person name="Aluri S."/>
            <person name="Balachadran M.T."/>
            <person name="Sivarajan S.R."/>
            <person name="Poveda L."/>
            <person name="Shimizu-Inatsugi R."/>
            <person name="Schlapbach R."/>
            <person name="Sreeman S.M."/>
            <person name="Shimizu K.K."/>
        </authorList>
    </citation>
    <scope>NUCLEOTIDE SEQUENCE</scope>
</reference>
<dbReference type="AlphaFoldDB" id="A0AAV5FEY2"/>
<evidence type="ECO:0000256" key="3">
    <source>
        <dbReference type="ARBA" id="ARBA00004613"/>
    </source>
</evidence>
<keyword evidence="10" id="KW-0376">Hydrogen peroxide</keyword>
<feature type="binding site" evidence="11">
    <location>
        <position position="6"/>
    </location>
    <ligand>
        <name>Ca(2+)</name>
        <dbReference type="ChEBI" id="CHEBI:29108"/>
        <label>1</label>
    </ligand>
</feature>
<dbReference type="InterPro" id="IPR002016">
    <property type="entry name" value="Haem_peroxidase"/>
</dbReference>
<proteinExistence type="inferred from homology"/>
<evidence type="ECO:0000313" key="15">
    <source>
        <dbReference type="Proteomes" id="UP001054889"/>
    </source>
</evidence>
<evidence type="ECO:0000256" key="8">
    <source>
        <dbReference type="ARBA" id="ARBA00023002"/>
    </source>
</evidence>
<dbReference type="PROSITE" id="PS50873">
    <property type="entry name" value="PEROXIDASE_4"/>
    <property type="match status" value="1"/>
</dbReference>
<evidence type="ECO:0000256" key="4">
    <source>
        <dbReference type="ARBA" id="ARBA00022559"/>
    </source>
</evidence>
<keyword evidence="4" id="KW-0575">Peroxidase</keyword>
<feature type="binding site" evidence="11">
    <location>
        <position position="8"/>
    </location>
    <ligand>
        <name>Ca(2+)</name>
        <dbReference type="ChEBI" id="CHEBI:29108"/>
        <label>1</label>
    </ligand>
</feature>
<evidence type="ECO:0000256" key="1">
    <source>
        <dbReference type="ARBA" id="ARBA00000189"/>
    </source>
</evidence>
<organism evidence="14 15">
    <name type="scientific">Eleusine coracana subsp. coracana</name>
    <dbReference type="NCBI Taxonomy" id="191504"/>
    <lineage>
        <taxon>Eukaryota</taxon>
        <taxon>Viridiplantae</taxon>
        <taxon>Streptophyta</taxon>
        <taxon>Embryophyta</taxon>
        <taxon>Tracheophyta</taxon>
        <taxon>Spermatophyta</taxon>
        <taxon>Magnoliopsida</taxon>
        <taxon>Liliopsida</taxon>
        <taxon>Poales</taxon>
        <taxon>Poaceae</taxon>
        <taxon>PACMAD clade</taxon>
        <taxon>Chloridoideae</taxon>
        <taxon>Cynodonteae</taxon>
        <taxon>Eleusininae</taxon>
        <taxon>Eleusine</taxon>
    </lineage>
</organism>
<evidence type="ECO:0000313" key="14">
    <source>
        <dbReference type="EMBL" id="GJN33515.1"/>
    </source>
</evidence>
<evidence type="ECO:0000256" key="6">
    <source>
        <dbReference type="ARBA" id="ARBA00022723"/>
    </source>
</evidence>
<dbReference type="SUPFAM" id="SSF48113">
    <property type="entry name" value="Heme-dependent peroxidases"/>
    <property type="match status" value="1"/>
</dbReference>
<keyword evidence="15" id="KW-1185">Reference proteome</keyword>
<comment type="similarity">
    <text evidence="12">Belongs to the peroxidase family.</text>
</comment>
<evidence type="ECO:0000256" key="9">
    <source>
        <dbReference type="ARBA" id="ARBA00023004"/>
    </source>
</evidence>
<dbReference type="GO" id="GO:0006979">
    <property type="term" value="P:response to oxidative stress"/>
    <property type="evidence" value="ECO:0007669"/>
    <property type="project" value="InterPro"/>
</dbReference>
<keyword evidence="5" id="KW-0349">Heme</keyword>
<dbReference type="GO" id="GO:0020037">
    <property type="term" value="F:heme binding"/>
    <property type="evidence" value="ECO:0007669"/>
    <property type="project" value="InterPro"/>
</dbReference>
<comment type="cofactor">
    <cofactor evidence="2">
        <name>heme b</name>
        <dbReference type="ChEBI" id="CHEBI:60344"/>
    </cofactor>
</comment>
<dbReference type="Proteomes" id="UP001054889">
    <property type="component" value="Unassembled WGS sequence"/>
</dbReference>
<dbReference type="Gene3D" id="1.10.520.10">
    <property type="match status" value="1"/>
</dbReference>
<comment type="subcellular location">
    <subcellularLocation>
        <location evidence="3">Secreted</location>
    </subcellularLocation>
</comment>
<dbReference type="GO" id="GO:0005576">
    <property type="term" value="C:extracellular region"/>
    <property type="evidence" value="ECO:0007669"/>
    <property type="project" value="UniProtKB-SubCell"/>
</dbReference>
<keyword evidence="8" id="KW-0560">Oxidoreductase</keyword>
<dbReference type="EMBL" id="BQKI01000084">
    <property type="protein sequence ID" value="GJN33515.1"/>
    <property type="molecule type" value="Genomic_DNA"/>
</dbReference>
<sequence>MVKSCDASLLLLSSSSSSASTSTSTSTRGGFGMRNFKYMDVIKAAVEKECPGVVSCADILALAARDGVDDAGRATGIHAHRSA</sequence>
<feature type="binding site" evidence="11">
    <location>
        <position position="2"/>
    </location>
    <ligand>
        <name>Ca(2+)</name>
        <dbReference type="ChEBI" id="CHEBI:29108"/>
        <label>1</label>
    </ligand>
</feature>
<keyword evidence="6 11" id="KW-0479">Metal-binding</keyword>
<keyword evidence="9" id="KW-0408">Iron</keyword>
<comment type="cofactor">
    <cofactor evidence="11">
        <name>Ca(2+)</name>
        <dbReference type="ChEBI" id="CHEBI:29108"/>
    </cofactor>
    <text evidence="11">Binds 2 calcium ions per subunit.</text>
</comment>
<evidence type="ECO:0000256" key="5">
    <source>
        <dbReference type="ARBA" id="ARBA00022617"/>
    </source>
</evidence>
<dbReference type="GO" id="GO:0140825">
    <property type="term" value="F:lactoperoxidase activity"/>
    <property type="evidence" value="ECO:0007669"/>
    <property type="project" value="UniProtKB-EC"/>
</dbReference>
<evidence type="ECO:0000256" key="12">
    <source>
        <dbReference type="RuleBase" id="RU004241"/>
    </source>
</evidence>
<accession>A0AAV5FEY2</accession>
<comment type="catalytic activity">
    <reaction evidence="1">
        <text>2 a phenolic donor + H2O2 = 2 a phenolic radical donor + 2 H2O</text>
        <dbReference type="Rhea" id="RHEA:56136"/>
        <dbReference type="ChEBI" id="CHEBI:15377"/>
        <dbReference type="ChEBI" id="CHEBI:16240"/>
        <dbReference type="ChEBI" id="CHEBI:139520"/>
        <dbReference type="ChEBI" id="CHEBI:139521"/>
        <dbReference type="EC" id="1.11.1.7"/>
    </reaction>
</comment>
<protein>
    <recommendedName>
        <fullName evidence="13">Plant heme peroxidase family profile domain-containing protein</fullName>
    </recommendedName>
</protein>
<dbReference type="PRINTS" id="PR00461">
    <property type="entry name" value="PLPEROXIDASE"/>
</dbReference>
<comment type="caution">
    <text evidence="14">The sequence shown here is derived from an EMBL/GenBank/DDBJ whole genome shotgun (WGS) entry which is preliminary data.</text>
</comment>
<dbReference type="GO" id="GO:0042744">
    <property type="term" value="P:hydrogen peroxide catabolic process"/>
    <property type="evidence" value="ECO:0007669"/>
    <property type="project" value="UniProtKB-KW"/>
</dbReference>
<dbReference type="InterPro" id="IPR000823">
    <property type="entry name" value="Peroxidase_pln"/>
</dbReference>
<evidence type="ECO:0000256" key="11">
    <source>
        <dbReference type="PIRSR" id="PIRSR600823-3"/>
    </source>
</evidence>
<dbReference type="Pfam" id="PF00141">
    <property type="entry name" value="peroxidase"/>
    <property type="match status" value="1"/>
</dbReference>